<protein>
    <submittedName>
        <fullName evidence="2">SDR family oxidoreductase</fullName>
    </submittedName>
</protein>
<proteinExistence type="predicted"/>
<dbReference type="Pfam" id="PF07993">
    <property type="entry name" value="NAD_binding_4"/>
    <property type="match status" value="1"/>
</dbReference>
<feature type="domain" description="Thioester reductase (TE)" evidence="1">
    <location>
        <begin position="5"/>
        <end position="241"/>
    </location>
</feature>
<evidence type="ECO:0000259" key="1">
    <source>
        <dbReference type="Pfam" id="PF07993"/>
    </source>
</evidence>
<sequence length="355" mass="39932">MNIFLTGSTGFLGGKLIKNLVSNSSHSVYVLVRNVEKGERIKSTFTPEEQARIHLIKGDITLPSCGLSSKDLLTVMNKVDTFYHLAALVKFDLDLREELFAVNYEGTKHALELATEIGAKAFHYVSTAYTVGKRTRGVEELYDPDVSYNNPYEESKVKSEHLVFSYADKMDVSIFRPSIIVGDSKTGEADSEFTLYGFMRALDLFKRKVNRRQAGQEMTYRLVANKEGTSNLVPVDYVADILALAATEAERNHIYNITNPYPPKNIDLLNMLKQALQFDNLSVVEDASNYELNPAEERLNSMVDVFNDYLAGAIQFEDTNTQNLIKSSPLEHLNMSEATVKMIMNAYFETQLVKG</sequence>
<dbReference type="PANTHER" id="PTHR11011">
    <property type="entry name" value="MALE STERILITY PROTEIN 2-RELATED"/>
    <property type="match status" value="1"/>
</dbReference>
<gene>
    <name evidence="2" type="ORF">AB3N04_04445</name>
</gene>
<dbReference type="EMBL" id="CP162551">
    <property type="protein sequence ID" value="XDI37572.1"/>
    <property type="molecule type" value="Genomic_DNA"/>
</dbReference>
<dbReference type="GO" id="GO:0080019">
    <property type="term" value="F:alcohol-forming very long-chain fatty acyl-CoA reductase activity"/>
    <property type="evidence" value="ECO:0007669"/>
    <property type="project" value="InterPro"/>
</dbReference>
<dbReference type="RefSeq" id="WP_368504905.1">
    <property type="nucleotide sequence ID" value="NZ_CP162551.1"/>
</dbReference>
<dbReference type="CDD" id="cd05263">
    <property type="entry name" value="MupV_like_SDR_e"/>
    <property type="match status" value="1"/>
</dbReference>
<dbReference type="GO" id="GO:0035336">
    <property type="term" value="P:long-chain fatty-acyl-CoA metabolic process"/>
    <property type="evidence" value="ECO:0007669"/>
    <property type="project" value="TreeGrafter"/>
</dbReference>
<dbReference type="Gene3D" id="3.40.50.720">
    <property type="entry name" value="NAD(P)-binding Rossmann-like Domain"/>
    <property type="match status" value="1"/>
</dbReference>
<dbReference type="InterPro" id="IPR036291">
    <property type="entry name" value="NAD(P)-bd_dom_sf"/>
</dbReference>
<dbReference type="PANTHER" id="PTHR11011:SF116">
    <property type="entry name" value="FATTY ACYL-COA REDUCTASE CG5065-RELATED"/>
    <property type="match status" value="1"/>
</dbReference>
<dbReference type="InterPro" id="IPR026055">
    <property type="entry name" value="FAR"/>
</dbReference>
<dbReference type="SUPFAM" id="SSF51735">
    <property type="entry name" value="NAD(P)-binding Rossmann-fold domains"/>
    <property type="match status" value="1"/>
</dbReference>
<reference evidence="2" key="1">
    <citation type="submission" date="2024-07" db="EMBL/GenBank/DDBJ databases">
        <title>Identification and characteristics of an arsenic-resistant bacterial isolate, which belongs to a novel species.</title>
        <authorList>
            <person name="Juszczyk A."/>
            <person name="Kowalczyk A."/>
            <person name="Was K."/>
            <person name="Kosowicz W."/>
            <person name="Budzyn A."/>
            <person name="Latowski D."/>
        </authorList>
    </citation>
    <scope>NUCLEOTIDE SEQUENCE</scope>
    <source>
        <strain evidence="2">As8PL</strain>
    </source>
</reference>
<name>A0AB39BVH1_9BACI</name>
<evidence type="ECO:0000313" key="2">
    <source>
        <dbReference type="EMBL" id="XDI37572.1"/>
    </source>
</evidence>
<organism evidence="2">
    <name type="scientific">Alkalihalophilus sp. As8PL</name>
    <dbReference type="NCBI Taxonomy" id="3237103"/>
    <lineage>
        <taxon>Bacteria</taxon>
        <taxon>Bacillati</taxon>
        <taxon>Bacillota</taxon>
        <taxon>Bacilli</taxon>
        <taxon>Bacillales</taxon>
        <taxon>Bacillaceae</taxon>
        <taxon>Alkalihalophilus</taxon>
    </lineage>
</organism>
<dbReference type="InterPro" id="IPR013120">
    <property type="entry name" value="FAR_NAD-bd"/>
</dbReference>
<dbReference type="AlphaFoldDB" id="A0AB39BVH1"/>
<accession>A0AB39BVH1</accession>